<keyword evidence="8" id="KW-0677">Repeat</keyword>
<dbReference type="PROSITE" id="PS50846">
    <property type="entry name" value="HMA_2"/>
    <property type="match status" value="2"/>
</dbReference>
<gene>
    <name evidence="21" type="primary">cadA</name>
    <name evidence="21" type="ORF">G6M86_29355</name>
</gene>
<dbReference type="InterPro" id="IPR018303">
    <property type="entry name" value="ATPase_P-typ_P_site"/>
</dbReference>
<feature type="transmembrane region" description="Helical" evidence="18">
    <location>
        <begin position="309"/>
        <end position="331"/>
    </location>
</feature>
<dbReference type="Gene3D" id="3.40.1110.10">
    <property type="entry name" value="Calcium-transporting ATPase, cytoplasmic domain N"/>
    <property type="match status" value="1"/>
</dbReference>
<feature type="domain" description="HMA" evidence="20">
    <location>
        <begin position="141"/>
        <end position="206"/>
    </location>
</feature>
<dbReference type="PROSITE" id="PS01229">
    <property type="entry name" value="COF_2"/>
    <property type="match status" value="1"/>
</dbReference>
<evidence type="ECO:0000256" key="5">
    <source>
        <dbReference type="ARBA" id="ARBA00022553"/>
    </source>
</evidence>
<dbReference type="InterPro" id="IPR023214">
    <property type="entry name" value="HAD_sf"/>
</dbReference>
<keyword evidence="5" id="KW-0597">Phosphoprotein</keyword>
<feature type="region of interest" description="Disordered" evidence="19">
    <location>
        <begin position="218"/>
        <end position="254"/>
    </location>
</feature>
<proteinExistence type="inferred from homology"/>
<feature type="compositionally biased region" description="Basic and acidic residues" evidence="19">
    <location>
        <begin position="93"/>
        <end position="128"/>
    </location>
</feature>
<dbReference type="InterPro" id="IPR044492">
    <property type="entry name" value="P_typ_ATPase_HD_dom"/>
</dbReference>
<dbReference type="AlphaFoldDB" id="A0AAJ4TDS6"/>
<dbReference type="NCBIfam" id="TIGR01511">
    <property type="entry name" value="ATPase-IB1_Cu"/>
    <property type="match status" value="1"/>
</dbReference>
<dbReference type="GO" id="GO:0016887">
    <property type="term" value="F:ATP hydrolysis activity"/>
    <property type="evidence" value="ECO:0007669"/>
    <property type="project" value="InterPro"/>
</dbReference>
<feature type="transmembrane region" description="Helical" evidence="18">
    <location>
        <begin position="519"/>
        <end position="542"/>
    </location>
</feature>
<dbReference type="Pfam" id="PF00403">
    <property type="entry name" value="HMA"/>
    <property type="match status" value="2"/>
</dbReference>
<dbReference type="Pfam" id="PF00122">
    <property type="entry name" value="E1-E2_ATPase"/>
    <property type="match status" value="1"/>
</dbReference>
<keyword evidence="13" id="KW-0186">Copper</keyword>
<dbReference type="InterPro" id="IPR006121">
    <property type="entry name" value="HMA_dom"/>
</dbReference>
<evidence type="ECO:0000256" key="13">
    <source>
        <dbReference type="ARBA" id="ARBA00023008"/>
    </source>
</evidence>
<dbReference type="SFLD" id="SFLDF00027">
    <property type="entry name" value="p-type_atpase"/>
    <property type="match status" value="1"/>
</dbReference>
<dbReference type="SUPFAM" id="SSF56784">
    <property type="entry name" value="HAD-like"/>
    <property type="match status" value="1"/>
</dbReference>
<comment type="subcellular location">
    <subcellularLocation>
        <location evidence="1">Cell membrane</location>
        <topology evidence="1">Multi-pass membrane protein</topology>
    </subcellularLocation>
</comment>
<dbReference type="PRINTS" id="PR00941">
    <property type="entry name" value="CDATPASE"/>
</dbReference>
<keyword evidence="3" id="KW-0813">Transport</keyword>
<dbReference type="SUPFAM" id="SSF55008">
    <property type="entry name" value="HMA, heavy metal-associated domain"/>
    <property type="match status" value="2"/>
</dbReference>
<dbReference type="RefSeq" id="WP_333723079.1">
    <property type="nucleotide sequence ID" value="NZ_CP049222.1"/>
</dbReference>
<keyword evidence="6 18" id="KW-0812">Transmembrane</keyword>
<dbReference type="InterPro" id="IPR023298">
    <property type="entry name" value="ATPase_P-typ_TM_dom_sf"/>
</dbReference>
<feature type="domain" description="HMA" evidence="20">
    <location>
        <begin position="5"/>
        <end position="70"/>
    </location>
</feature>
<evidence type="ECO:0000256" key="16">
    <source>
        <dbReference type="ARBA" id="ARBA00039097"/>
    </source>
</evidence>
<dbReference type="NCBIfam" id="TIGR01512">
    <property type="entry name" value="ATPase-IB2_Cd"/>
    <property type="match status" value="1"/>
</dbReference>
<keyword evidence="15 18" id="KW-0472">Membrane</keyword>
<dbReference type="InterPro" id="IPR059000">
    <property type="entry name" value="ATPase_P-type_domA"/>
</dbReference>
<dbReference type="InterPro" id="IPR023299">
    <property type="entry name" value="ATPase_P-typ_cyto_dom_N"/>
</dbReference>
<dbReference type="Pfam" id="PF00702">
    <property type="entry name" value="Hydrolase"/>
    <property type="match status" value="1"/>
</dbReference>
<feature type="transmembrane region" description="Helical" evidence="18">
    <location>
        <begin position="821"/>
        <end position="843"/>
    </location>
</feature>
<sequence length="873" mass="90352">MTEPVKTRFRVSGMDCASCATKIDTAVRRMPGVEDVSVSVTAGTMTVTHDESSDLTAIGKKVSGLGYSVVPMADKATAAPAPNAAHVHGPGCSHDHTAGSHDHVDHDHDGHEHNGHDDHDHAGHDHNQTGKSLVTPLVDASQIRFRVGGMDCASCATKIDTAVRRMPGVEDVSVSITAGTMTVKHDGTSDLEAIGKKVAGLGYTVAQLVSDEKKLRAASAGVHDNGEHADHDHSKAGGDEPESLHGHDHGPMNGPWWKSKKGRLTIVAGAALVVAYGIGHFFPAIAAFAFTAAMLVGLVPIARRAVMAALAGTPFSIEMLMTIAAVGALFINATEEAAAVVFLFLVGELLEGVAASKARASIQSLTELVPKNALLEENGQTREVPAESLAVGATILVRPGDRISADGVIVSGESSIDEAPVTGESTPVAKGVDDKVFAGTVNGDAALRVRVTAAAADNTIARVVKLVEEAQESKAPTERFIDSFSRYYTPAVVAVAALVATIPPLLMGGVWSEWVYKGLAILLIGCPCALVISTPAAIAASLSAGARRGLLLKGGAVLETLGKLTAIALDKTGTLTEGKPKVTDVIAFDRNEADVLRFAAALETGSSHPLAMAILGKAVDEKVQIPAAEKAKALGGKGVTGTVEGLEIFLGSPKSVADRMPLSNDQLTLIARLNDEGKTVSVLIVGDLLAGAIAMRDEPRADAKAGLKALTDAGIKTVMLTGDNARTAKAIGAQLGIEVRAELMPEDKQRIVGELQKQGYVVGKIGDGINDAPALAAADVGIAMGGGTDVALETADAAILHGRVGDIAEMVKLSKRTMRNIFQNITLSLGLKAVFLVTTIMGITGLWPAILADTGATVLVTINALRLLRPIKS</sequence>
<protein>
    <recommendedName>
        <fullName evidence="16">P-type Zn(2+) transporter</fullName>
        <ecNumber evidence="16">7.2.2.12</ecNumber>
    </recommendedName>
</protein>
<keyword evidence="7 18" id="KW-0479">Metal-binding</keyword>
<evidence type="ECO:0000256" key="19">
    <source>
        <dbReference type="SAM" id="MobiDB-lite"/>
    </source>
</evidence>
<dbReference type="NCBIfam" id="TIGR01494">
    <property type="entry name" value="ATPase_P-type"/>
    <property type="match status" value="1"/>
</dbReference>
<dbReference type="GO" id="GO:0005886">
    <property type="term" value="C:plasma membrane"/>
    <property type="evidence" value="ECO:0007669"/>
    <property type="project" value="UniProtKB-SubCell"/>
</dbReference>
<dbReference type="InterPro" id="IPR027256">
    <property type="entry name" value="P-typ_ATPase_IB"/>
</dbReference>
<dbReference type="GO" id="GO:0016463">
    <property type="term" value="F:P-type zinc transporter activity"/>
    <property type="evidence" value="ECO:0007669"/>
    <property type="project" value="UniProtKB-EC"/>
</dbReference>
<name>A0AAJ4TDS6_AGRTU</name>
<organism evidence="21 22">
    <name type="scientific">Agrobacterium tumefaciens</name>
    <dbReference type="NCBI Taxonomy" id="358"/>
    <lineage>
        <taxon>Bacteria</taxon>
        <taxon>Pseudomonadati</taxon>
        <taxon>Pseudomonadota</taxon>
        <taxon>Alphaproteobacteria</taxon>
        <taxon>Hyphomicrobiales</taxon>
        <taxon>Rhizobiaceae</taxon>
        <taxon>Rhizobium/Agrobacterium group</taxon>
        <taxon>Agrobacterium</taxon>
        <taxon>Agrobacterium tumefaciens complex</taxon>
    </lineage>
</organism>
<dbReference type="Proteomes" id="UP000663946">
    <property type="component" value="Plasmid pQ15_94_5"/>
</dbReference>
<reference evidence="21" key="1">
    <citation type="submission" date="2020-02" db="EMBL/GenBank/DDBJ databases">
        <title>Unexpected conservation and global transmission of agrobacterial virulence plasmids.</title>
        <authorList>
            <person name="Weisberg A.J."/>
            <person name="Davis E.W. II"/>
            <person name="Tabima J.R."/>
            <person name="Belcher M.S."/>
            <person name="Miller M."/>
            <person name="Kuo C.-H."/>
            <person name="Loper J.E."/>
            <person name="Grunwald N.J."/>
            <person name="Putnam M.L."/>
            <person name="Chang J.H."/>
        </authorList>
    </citation>
    <scope>NUCLEOTIDE SEQUENCE</scope>
    <source>
        <strain evidence="21">Q15/94</strain>
        <plasmid evidence="21">pQ15_94_5</plasmid>
    </source>
</reference>
<feature type="region of interest" description="Disordered" evidence="19">
    <location>
        <begin position="80"/>
        <end position="131"/>
    </location>
</feature>
<evidence type="ECO:0000313" key="21">
    <source>
        <dbReference type="EMBL" id="QTG17397.1"/>
    </source>
</evidence>
<dbReference type="InterPro" id="IPR017969">
    <property type="entry name" value="Heavy-metal-associated_CS"/>
</dbReference>
<evidence type="ECO:0000256" key="9">
    <source>
        <dbReference type="ARBA" id="ARBA00022741"/>
    </source>
</evidence>
<dbReference type="PROSITE" id="PS00154">
    <property type="entry name" value="ATPASE_E1_E2"/>
    <property type="match status" value="1"/>
</dbReference>
<evidence type="ECO:0000313" key="22">
    <source>
        <dbReference type="Proteomes" id="UP000663946"/>
    </source>
</evidence>
<evidence type="ECO:0000256" key="17">
    <source>
        <dbReference type="ARBA" id="ARBA00047308"/>
    </source>
</evidence>
<dbReference type="InterPro" id="IPR001757">
    <property type="entry name" value="P_typ_ATPase"/>
</dbReference>
<dbReference type="SUPFAM" id="SSF81653">
    <property type="entry name" value="Calcium ATPase, transduction domain A"/>
    <property type="match status" value="1"/>
</dbReference>
<dbReference type="Gene3D" id="3.40.50.1000">
    <property type="entry name" value="HAD superfamily/HAD-like"/>
    <property type="match status" value="1"/>
</dbReference>
<dbReference type="SFLD" id="SFLDG00002">
    <property type="entry name" value="C1.7:_P-type_atpase_like"/>
    <property type="match status" value="1"/>
</dbReference>
<dbReference type="GO" id="GO:0005507">
    <property type="term" value="F:copper ion binding"/>
    <property type="evidence" value="ECO:0007669"/>
    <property type="project" value="InterPro"/>
</dbReference>
<feature type="compositionally biased region" description="Basic and acidic residues" evidence="19">
    <location>
        <begin position="224"/>
        <end position="250"/>
    </location>
</feature>
<dbReference type="Gene3D" id="3.30.70.100">
    <property type="match status" value="2"/>
</dbReference>
<evidence type="ECO:0000256" key="6">
    <source>
        <dbReference type="ARBA" id="ARBA00022692"/>
    </source>
</evidence>
<feature type="transmembrane region" description="Helical" evidence="18">
    <location>
        <begin position="262"/>
        <end position="278"/>
    </location>
</feature>
<keyword evidence="12 18" id="KW-1133">Transmembrane helix</keyword>
<evidence type="ECO:0000256" key="18">
    <source>
        <dbReference type="RuleBase" id="RU362081"/>
    </source>
</evidence>
<dbReference type="CDD" id="cd07546">
    <property type="entry name" value="P-type_ATPase_Pb_Zn_Cd2-like"/>
    <property type="match status" value="1"/>
</dbReference>
<keyword evidence="10 18" id="KW-0067">ATP-binding</keyword>
<dbReference type="InterPro" id="IPR006122">
    <property type="entry name" value="HMA_Cu_ion-bd"/>
</dbReference>
<feature type="transmembrane region" description="Helical" evidence="18">
    <location>
        <begin position="487"/>
        <end position="507"/>
    </location>
</feature>
<keyword evidence="9 18" id="KW-0547">Nucleotide-binding</keyword>
<evidence type="ECO:0000256" key="3">
    <source>
        <dbReference type="ARBA" id="ARBA00022448"/>
    </source>
</evidence>
<evidence type="ECO:0000256" key="2">
    <source>
        <dbReference type="ARBA" id="ARBA00006024"/>
    </source>
</evidence>
<dbReference type="InterPro" id="IPR051014">
    <property type="entry name" value="Cation_Transport_ATPase_IB"/>
</dbReference>
<dbReference type="SUPFAM" id="SSF81665">
    <property type="entry name" value="Calcium ATPase, transmembrane domain M"/>
    <property type="match status" value="1"/>
</dbReference>
<keyword evidence="11" id="KW-1278">Translocase</keyword>
<dbReference type="SFLD" id="SFLDS00003">
    <property type="entry name" value="Haloacid_Dehalogenase"/>
    <property type="match status" value="1"/>
</dbReference>
<comment type="similarity">
    <text evidence="2 18">Belongs to the cation transport ATPase (P-type) (TC 3.A.3) family. Type IB subfamily.</text>
</comment>
<keyword evidence="14" id="KW-0406">Ion transport</keyword>
<comment type="catalytic activity">
    <reaction evidence="17">
        <text>Zn(2+)(in) + ATP + H2O = Zn(2+)(out) + ADP + phosphate + H(+)</text>
        <dbReference type="Rhea" id="RHEA:20621"/>
        <dbReference type="ChEBI" id="CHEBI:15377"/>
        <dbReference type="ChEBI" id="CHEBI:15378"/>
        <dbReference type="ChEBI" id="CHEBI:29105"/>
        <dbReference type="ChEBI" id="CHEBI:30616"/>
        <dbReference type="ChEBI" id="CHEBI:43474"/>
        <dbReference type="ChEBI" id="CHEBI:456216"/>
        <dbReference type="EC" id="7.2.2.12"/>
    </reaction>
</comment>
<dbReference type="PROSITE" id="PS01047">
    <property type="entry name" value="HMA_1"/>
    <property type="match status" value="1"/>
</dbReference>
<dbReference type="InterPro" id="IPR036163">
    <property type="entry name" value="HMA_dom_sf"/>
</dbReference>
<dbReference type="InterPro" id="IPR008250">
    <property type="entry name" value="ATPase_P-typ_transduc_dom_A_sf"/>
</dbReference>
<evidence type="ECO:0000256" key="4">
    <source>
        <dbReference type="ARBA" id="ARBA00022475"/>
    </source>
</evidence>
<dbReference type="PRINTS" id="PR00119">
    <property type="entry name" value="CATATPASE"/>
</dbReference>
<dbReference type="PANTHER" id="PTHR48085:SF5">
    <property type="entry name" value="CADMIUM_ZINC-TRANSPORTING ATPASE HMA4-RELATED"/>
    <property type="match status" value="1"/>
</dbReference>
<dbReference type="Gene3D" id="2.70.150.10">
    <property type="entry name" value="Calcium-transporting ATPase, cytoplasmic transduction domain A"/>
    <property type="match status" value="1"/>
</dbReference>
<evidence type="ECO:0000256" key="7">
    <source>
        <dbReference type="ARBA" id="ARBA00022723"/>
    </source>
</evidence>
<evidence type="ECO:0000256" key="14">
    <source>
        <dbReference type="ARBA" id="ARBA00023065"/>
    </source>
</evidence>
<evidence type="ECO:0000256" key="8">
    <source>
        <dbReference type="ARBA" id="ARBA00022737"/>
    </source>
</evidence>
<dbReference type="PANTHER" id="PTHR48085">
    <property type="entry name" value="CADMIUM/ZINC-TRANSPORTING ATPASE HMA2-RELATED"/>
    <property type="match status" value="1"/>
</dbReference>
<dbReference type="EMBL" id="CP049222">
    <property type="protein sequence ID" value="QTG17397.1"/>
    <property type="molecule type" value="Genomic_DNA"/>
</dbReference>
<geneLocation type="plasmid" evidence="21 22">
    <name>pQ15_94_5</name>
</geneLocation>
<dbReference type="GO" id="GO:0005524">
    <property type="term" value="F:ATP binding"/>
    <property type="evidence" value="ECO:0007669"/>
    <property type="project" value="UniProtKB-UniRule"/>
</dbReference>
<evidence type="ECO:0000256" key="12">
    <source>
        <dbReference type="ARBA" id="ARBA00022989"/>
    </source>
</evidence>
<dbReference type="EC" id="7.2.2.12" evidence="16"/>
<evidence type="ECO:0000256" key="10">
    <source>
        <dbReference type="ARBA" id="ARBA00022840"/>
    </source>
</evidence>
<dbReference type="FunFam" id="2.70.150.10:FF:000002">
    <property type="entry name" value="Copper-transporting ATPase 1, putative"/>
    <property type="match status" value="1"/>
</dbReference>
<dbReference type="InterPro" id="IPR036412">
    <property type="entry name" value="HAD-like_sf"/>
</dbReference>
<dbReference type="GO" id="GO:0015086">
    <property type="term" value="F:cadmium ion transmembrane transporter activity"/>
    <property type="evidence" value="ECO:0007669"/>
    <property type="project" value="TreeGrafter"/>
</dbReference>
<dbReference type="CDD" id="cd00371">
    <property type="entry name" value="HMA"/>
    <property type="match status" value="2"/>
</dbReference>
<accession>A0AAJ4TDS6</accession>
<evidence type="ECO:0000256" key="11">
    <source>
        <dbReference type="ARBA" id="ARBA00022967"/>
    </source>
</evidence>
<evidence type="ECO:0000256" key="15">
    <source>
        <dbReference type="ARBA" id="ARBA00023136"/>
    </source>
</evidence>
<dbReference type="NCBIfam" id="TIGR00003">
    <property type="entry name" value="copper ion binding protein"/>
    <property type="match status" value="2"/>
</dbReference>
<evidence type="ECO:0000259" key="20">
    <source>
        <dbReference type="PROSITE" id="PS50846"/>
    </source>
</evidence>
<keyword evidence="21" id="KW-0614">Plasmid</keyword>
<dbReference type="NCBIfam" id="TIGR01525">
    <property type="entry name" value="ATPase-IB_hvy"/>
    <property type="match status" value="1"/>
</dbReference>
<keyword evidence="4 18" id="KW-1003">Cell membrane</keyword>
<evidence type="ECO:0000256" key="1">
    <source>
        <dbReference type="ARBA" id="ARBA00004651"/>
    </source>
</evidence>